<sequence length="130" mass="14486">MFSTPTYSKIEVQTKSSRLRSLAKRNEPLQTRSWKKKRNGKRPLQPPPYEVLTSEARQGHQIASAAHYNSPTATEGGRSVVKELSYLATRRRHKATVGDLQKGKSDLTKALTLKADSHLHRPAVSLAVTP</sequence>
<feature type="region of interest" description="Disordered" evidence="1">
    <location>
        <begin position="1"/>
        <end position="49"/>
    </location>
</feature>
<feature type="compositionally biased region" description="Polar residues" evidence="1">
    <location>
        <begin position="1"/>
        <end position="16"/>
    </location>
</feature>
<dbReference type="AlphaFoldDB" id="A0A816I6X4"/>
<accession>A0A816I6X4</accession>
<protein>
    <submittedName>
        <fullName evidence="2">(rape) hypothetical protein</fullName>
    </submittedName>
</protein>
<gene>
    <name evidence="2" type="ORF">DARMORV10_C03P49910.1</name>
</gene>
<dbReference type="EMBL" id="HG994367">
    <property type="protein sequence ID" value="CAF1705064.1"/>
    <property type="molecule type" value="Genomic_DNA"/>
</dbReference>
<organism evidence="2">
    <name type="scientific">Brassica napus</name>
    <name type="common">Rape</name>
    <dbReference type="NCBI Taxonomy" id="3708"/>
    <lineage>
        <taxon>Eukaryota</taxon>
        <taxon>Viridiplantae</taxon>
        <taxon>Streptophyta</taxon>
        <taxon>Embryophyta</taxon>
        <taxon>Tracheophyta</taxon>
        <taxon>Spermatophyta</taxon>
        <taxon>Magnoliopsida</taxon>
        <taxon>eudicotyledons</taxon>
        <taxon>Gunneridae</taxon>
        <taxon>Pentapetalae</taxon>
        <taxon>rosids</taxon>
        <taxon>malvids</taxon>
        <taxon>Brassicales</taxon>
        <taxon>Brassicaceae</taxon>
        <taxon>Brassiceae</taxon>
        <taxon>Brassica</taxon>
    </lineage>
</organism>
<name>A0A816I6X4_BRANA</name>
<dbReference type="Proteomes" id="UP001295469">
    <property type="component" value="Chromosome C03"/>
</dbReference>
<reference evidence="2" key="1">
    <citation type="submission" date="2021-01" db="EMBL/GenBank/DDBJ databases">
        <authorList>
            <consortium name="Genoscope - CEA"/>
            <person name="William W."/>
        </authorList>
    </citation>
    <scope>NUCLEOTIDE SEQUENCE</scope>
</reference>
<evidence type="ECO:0000313" key="2">
    <source>
        <dbReference type="EMBL" id="CAF1705064.1"/>
    </source>
</evidence>
<proteinExistence type="predicted"/>
<evidence type="ECO:0000256" key="1">
    <source>
        <dbReference type="SAM" id="MobiDB-lite"/>
    </source>
</evidence>